<dbReference type="EMBL" id="CP060385">
    <property type="protein sequence ID" value="QOX89411.1"/>
    <property type="molecule type" value="Genomic_DNA"/>
</dbReference>
<gene>
    <name evidence="1" type="ORF">H7685_00405</name>
</gene>
<dbReference type="AlphaFoldDB" id="A0A7S7FZM6"/>
<sequence length="45" mass="5369">MNLQTYFTAGPKETRSWSFLKVLQLLNALNQYIQIFKRLYPSRSC</sequence>
<accession>A0A7S7FZM6</accession>
<protein>
    <submittedName>
        <fullName evidence="1">DUF933 domain-containing protein</fullName>
    </submittedName>
</protein>
<organism evidence="1">
    <name type="scientific">Candidatus Phytoplasma australasiaticum subsp. australasiaticum</name>
    <dbReference type="NCBI Taxonomy" id="2832407"/>
    <lineage>
        <taxon>Bacteria</taxon>
        <taxon>Bacillati</taxon>
        <taxon>Mycoplasmatota</taxon>
        <taxon>Mollicutes</taxon>
        <taxon>Acholeplasmatales</taxon>
        <taxon>Acholeplasmataceae</taxon>
        <taxon>Candidatus Phytoplasma</taxon>
        <taxon>16SrII (Peanut WB group)</taxon>
        <taxon>Candidatus Phytoplasma australasiaticum</taxon>
    </lineage>
</organism>
<evidence type="ECO:0000313" key="1">
    <source>
        <dbReference type="EMBL" id="QOX89411.1"/>
    </source>
</evidence>
<proteinExistence type="predicted"/>
<reference evidence="1" key="1">
    <citation type="submission" date="2020-08" db="EMBL/GenBank/DDBJ databases">
        <title>Phytoplasma sp. strain PR08 associated with Phyllody Disease of Parthenium hysterophorus.</title>
        <authorList>
            <person name="Kirdat K."/>
            <person name="Tiwarekar B."/>
            <person name="Yadav A."/>
        </authorList>
    </citation>
    <scope>NUCLEOTIDE SEQUENCE [LARGE SCALE GENOMIC DNA]</scope>
    <source>
        <strain evidence="1">PR08</strain>
    </source>
</reference>
<name>A0A7S7FZM6_9MOLU</name>